<evidence type="ECO:0000313" key="4">
    <source>
        <dbReference type="Proteomes" id="UP000235564"/>
    </source>
</evidence>
<evidence type="ECO:0000259" key="1">
    <source>
        <dbReference type="Pfam" id="PF03235"/>
    </source>
</evidence>
<sequence length="572" mass="67835">MAWIDQHLEKFIKDCFPERYIYAYHEYRTWQSSRYLYVTTVLKDDKDLHYEYIGGAVELHLEGKYQSADYKYFAKELRFQTSRNPKLHWLGWQGRNQCRCRIDTATDNWEQLMNAFIEIMGIFDPIIEKIIRQTTVNPSVEPYKGDTVFSEEGLNDDEVCLATCSLGKLFGNNLVIPDYQRNYCWEDKQVKALWDSLKEIPHDGEYHLGTIILQKAPNGNYAIIDGQQRLVTLTLIIRELNYQGNMPLLTQKFLSENSKKHVANSRWLIKHLTSRSYDETLCRRIINKLIFTVLILKESRLDLAYTFFSNENSKGVPLSDYDLLKAHHLRYIFIEKQAEHLASRWNNLIENDYPSLEKTLAAHLFRLRKWMRKKNFNPDERFCVKEEFSSALILPEIPPFGEKFDFYEKIQGGSHFFAYTEHFVNRFKQFSGTRQVRALRNHLKWESHWKYADAIETLLFGYYLKFGEQYLTEALFCISGYIAQHRYEATRALAYKIREYAKDSEIVMMIDQASSPTFFLAECVSTIKKNGRDVEEQGIGMRFYQRLQDMFSELYDDFTDLTIIDKYNNEYL</sequence>
<evidence type="ECO:0000313" key="3">
    <source>
        <dbReference type="EMBL" id="PMC25633.1"/>
    </source>
</evidence>
<comment type="caution">
    <text evidence="3">The sequence shown here is derived from an EMBL/GenBank/DDBJ whole genome shotgun (WGS) entry which is preliminary data.</text>
</comment>
<organism evidence="3 4">
    <name type="scientific">Hoylesella buccalis</name>
    <dbReference type="NCBI Taxonomy" id="28127"/>
    <lineage>
        <taxon>Bacteria</taxon>
        <taxon>Pseudomonadati</taxon>
        <taxon>Bacteroidota</taxon>
        <taxon>Bacteroidia</taxon>
        <taxon>Bacteroidales</taxon>
        <taxon>Prevotellaceae</taxon>
        <taxon>Hoylesella</taxon>
    </lineage>
</organism>
<accession>A0A2N6QUA1</accession>
<feature type="domain" description="GmrSD restriction endonucleases N-terminal" evidence="1">
    <location>
        <begin position="167"/>
        <end position="329"/>
    </location>
</feature>
<name>A0A2N6QUA1_9BACT</name>
<dbReference type="RefSeq" id="WP_102696545.1">
    <property type="nucleotide sequence ID" value="NZ_PNGJ01000001.1"/>
</dbReference>
<feature type="domain" description="DUF7834" evidence="2">
    <location>
        <begin position="403"/>
        <end position="533"/>
    </location>
</feature>
<proteinExistence type="predicted"/>
<dbReference type="AlphaFoldDB" id="A0A2N6QUA1"/>
<dbReference type="EMBL" id="PNGJ01000001">
    <property type="protein sequence ID" value="PMC25633.1"/>
    <property type="molecule type" value="Genomic_DNA"/>
</dbReference>
<dbReference type="PANTHER" id="PTHR35149">
    <property type="entry name" value="SLL5132 PROTEIN"/>
    <property type="match status" value="1"/>
</dbReference>
<dbReference type="PANTHER" id="PTHR35149:SF2">
    <property type="entry name" value="DUF262 DOMAIN-CONTAINING PROTEIN"/>
    <property type="match status" value="1"/>
</dbReference>
<dbReference type="InterPro" id="IPR057156">
    <property type="entry name" value="DUF7834"/>
</dbReference>
<dbReference type="Pfam" id="PF03235">
    <property type="entry name" value="GmrSD_N"/>
    <property type="match status" value="1"/>
</dbReference>
<gene>
    <name evidence="3" type="ORF">CJ231_02380</name>
</gene>
<reference evidence="3 4" key="1">
    <citation type="submission" date="2017-09" db="EMBL/GenBank/DDBJ databases">
        <title>Bacterial strain isolated from the female urinary microbiota.</title>
        <authorList>
            <person name="Thomas-White K."/>
            <person name="Kumar N."/>
            <person name="Forster S."/>
            <person name="Putonti C."/>
            <person name="Lawley T."/>
            <person name="Wolfe A.J."/>
        </authorList>
    </citation>
    <scope>NUCLEOTIDE SEQUENCE [LARGE SCALE GENOMIC DNA]</scope>
    <source>
        <strain evidence="3 4">UMB0536</strain>
    </source>
</reference>
<protein>
    <submittedName>
        <fullName evidence="3">Uncharacterized protein</fullName>
    </submittedName>
</protein>
<dbReference type="OrthoDB" id="9798761at2"/>
<dbReference type="InterPro" id="IPR004919">
    <property type="entry name" value="GmrSD_N"/>
</dbReference>
<dbReference type="Proteomes" id="UP000235564">
    <property type="component" value="Unassembled WGS sequence"/>
</dbReference>
<evidence type="ECO:0000259" key="2">
    <source>
        <dbReference type="Pfam" id="PF25202"/>
    </source>
</evidence>
<dbReference type="Pfam" id="PF25202">
    <property type="entry name" value="DUF7834"/>
    <property type="match status" value="1"/>
</dbReference>